<keyword evidence="2" id="KW-1185">Reference proteome</keyword>
<dbReference type="EMBL" id="CP072384">
    <property type="protein sequence ID" value="QUC07116.1"/>
    <property type="molecule type" value="Genomic_DNA"/>
</dbReference>
<evidence type="ECO:0000313" key="1">
    <source>
        <dbReference type="EMBL" id="QUC07116.1"/>
    </source>
</evidence>
<gene>
    <name evidence="1" type="ORF">J5A65_09135</name>
</gene>
<accession>A0ABX7Y2A7</accession>
<dbReference type="RefSeq" id="WP_212321330.1">
    <property type="nucleotide sequence ID" value="NZ_AP024463.1"/>
</dbReference>
<organism evidence="1 2">
    <name type="scientific">Arachnia rubra</name>
    <dbReference type="NCBI Taxonomy" id="1547448"/>
    <lineage>
        <taxon>Bacteria</taxon>
        <taxon>Bacillati</taxon>
        <taxon>Actinomycetota</taxon>
        <taxon>Actinomycetes</taxon>
        <taxon>Propionibacteriales</taxon>
        <taxon>Propionibacteriaceae</taxon>
        <taxon>Arachnia</taxon>
    </lineage>
</organism>
<name>A0ABX7Y2A7_9ACTN</name>
<proteinExistence type="predicted"/>
<evidence type="ECO:0000313" key="2">
    <source>
        <dbReference type="Proteomes" id="UP000678513"/>
    </source>
</evidence>
<dbReference type="Proteomes" id="UP000678513">
    <property type="component" value="Chromosome"/>
</dbReference>
<protein>
    <submittedName>
        <fullName evidence="1">Uncharacterized protein</fullName>
    </submittedName>
</protein>
<reference evidence="1 2" key="1">
    <citation type="submission" date="2021-03" db="EMBL/GenBank/DDBJ databases">
        <title>Human Oral Microbial Genomes.</title>
        <authorList>
            <person name="Johnston C.D."/>
            <person name="Chen T."/>
            <person name="Dewhirst F.E."/>
        </authorList>
    </citation>
    <scope>NUCLEOTIDE SEQUENCE [LARGE SCALE GENOMIC DNA]</scope>
    <source>
        <strain evidence="1 2">DSMZ 100122</strain>
    </source>
</reference>
<sequence>MRIKENVSNTQENSRKPAKLTVLRGQGDVSGEKQETDLIAGQIEQCPGGHLANPMWLPGHLFGGEESDAQAFEAAES</sequence>